<dbReference type="STRING" id="1058.SAMN05421783_105199"/>
<gene>
    <name evidence="6" type="ORF">SAMN05421783_105199</name>
</gene>
<keyword evidence="4" id="KW-0812">Transmembrane</keyword>
<sequence>MSAVRVGMVILLAGGISIGVAVVGQRWIEAPKPEAVLSVRQSAPLQTLPDFGLTDLAGSEISSDAWAGKVVVINYWASWCPPCVREMPLFIQTQEALGESGVQVVGIAVDRLEDVEAFVAQYPVNYPILMANPEAVALSKRLGNRVEGLPFTVIFDRRGRRVFSRTGEVTAAELKAELDALVKAEDRPAPDEDAS</sequence>
<dbReference type="CDD" id="cd02966">
    <property type="entry name" value="TlpA_like_family"/>
    <property type="match status" value="1"/>
</dbReference>
<dbReference type="GO" id="GO:0017004">
    <property type="term" value="P:cytochrome complex assembly"/>
    <property type="evidence" value="ECO:0007669"/>
    <property type="project" value="UniProtKB-KW"/>
</dbReference>
<evidence type="ECO:0000313" key="7">
    <source>
        <dbReference type="Proteomes" id="UP000198816"/>
    </source>
</evidence>
<evidence type="ECO:0000256" key="4">
    <source>
        <dbReference type="SAM" id="Phobius"/>
    </source>
</evidence>
<reference evidence="7" key="1">
    <citation type="submission" date="2016-10" db="EMBL/GenBank/DDBJ databases">
        <authorList>
            <person name="Varghese N."/>
            <person name="Submissions S."/>
        </authorList>
    </citation>
    <scope>NUCLEOTIDE SEQUENCE [LARGE SCALE GENOMIC DNA]</scope>
    <source>
        <strain evidence="7">DSM 217</strain>
    </source>
</reference>
<dbReference type="Proteomes" id="UP000198816">
    <property type="component" value="Unassembled WGS sequence"/>
</dbReference>
<dbReference type="AlphaFoldDB" id="A0A1H2UNU2"/>
<protein>
    <submittedName>
        <fullName evidence="6">Peroxiredoxin</fullName>
    </submittedName>
</protein>
<dbReference type="GO" id="GO:0015036">
    <property type="term" value="F:disulfide oxidoreductase activity"/>
    <property type="evidence" value="ECO:0007669"/>
    <property type="project" value="UniProtKB-ARBA"/>
</dbReference>
<dbReference type="InterPro" id="IPR036249">
    <property type="entry name" value="Thioredoxin-like_sf"/>
</dbReference>
<dbReference type="Gene3D" id="3.40.30.10">
    <property type="entry name" value="Glutaredoxin"/>
    <property type="match status" value="1"/>
</dbReference>
<keyword evidence="7" id="KW-1185">Reference proteome</keyword>
<evidence type="ECO:0000259" key="5">
    <source>
        <dbReference type="PROSITE" id="PS51352"/>
    </source>
</evidence>
<organism evidence="6 7">
    <name type="scientific">Thiocapsa roseopersicina</name>
    <dbReference type="NCBI Taxonomy" id="1058"/>
    <lineage>
        <taxon>Bacteria</taxon>
        <taxon>Pseudomonadati</taxon>
        <taxon>Pseudomonadota</taxon>
        <taxon>Gammaproteobacteria</taxon>
        <taxon>Chromatiales</taxon>
        <taxon>Chromatiaceae</taxon>
        <taxon>Thiocapsa</taxon>
    </lineage>
</organism>
<keyword evidence="3" id="KW-0676">Redox-active center</keyword>
<evidence type="ECO:0000256" key="1">
    <source>
        <dbReference type="ARBA" id="ARBA00004196"/>
    </source>
</evidence>
<dbReference type="PROSITE" id="PS00194">
    <property type="entry name" value="THIOREDOXIN_1"/>
    <property type="match status" value="1"/>
</dbReference>
<keyword evidence="4" id="KW-0472">Membrane</keyword>
<dbReference type="SUPFAM" id="SSF52833">
    <property type="entry name" value="Thioredoxin-like"/>
    <property type="match status" value="1"/>
</dbReference>
<dbReference type="PANTHER" id="PTHR42852">
    <property type="entry name" value="THIOL:DISULFIDE INTERCHANGE PROTEIN DSBE"/>
    <property type="match status" value="1"/>
</dbReference>
<dbReference type="InterPro" id="IPR013766">
    <property type="entry name" value="Thioredoxin_domain"/>
</dbReference>
<dbReference type="PANTHER" id="PTHR42852:SF17">
    <property type="entry name" value="THIOREDOXIN-LIKE PROTEIN HI_1115"/>
    <property type="match status" value="1"/>
</dbReference>
<evidence type="ECO:0000256" key="2">
    <source>
        <dbReference type="ARBA" id="ARBA00022748"/>
    </source>
</evidence>
<keyword evidence="2" id="KW-0201">Cytochrome c-type biogenesis</keyword>
<dbReference type="GO" id="GO:0030313">
    <property type="term" value="C:cell envelope"/>
    <property type="evidence" value="ECO:0007669"/>
    <property type="project" value="UniProtKB-SubCell"/>
</dbReference>
<feature type="transmembrane region" description="Helical" evidence="4">
    <location>
        <begin position="6"/>
        <end position="24"/>
    </location>
</feature>
<evidence type="ECO:0000313" key="6">
    <source>
        <dbReference type="EMBL" id="SDW57745.1"/>
    </source>
</evidence>
<evidence type="ECO:0000256" key="3">
    <source>
        <dbReference type="ARBA" id="ARBA00023284"/>
    </source>
</evidence>
<dbReference type="PROSITE" id="PS51352">
    <property type="entry name" value="THIOREDOXIN_2"/>
    <property type="match status" value="1"/>
</dbReference>
<dbReference type="InterPro" id="IPR013740">
    <property type="entry name" value="Redoxin"/>
</dbReference>
<accession>A0A1H2UNU2</accession>
<dbReference type="EMBL" id="FNNZ01000005">
    <property type="protein sequence ID" value="SDW57745.1"/>
    <property type="molecule type" value="Genomic_DNA"/>
</dbReference>
<feature type="domain" description="Thioredoxin" evidence="5">
    <location>
        <begin position="42"/>
        <end position="183"/>
    </location>
</feature>
<comment type="subcellular location">
    <subcellularLocation>
        <location evidence="1">Cell envelope</location>
    </subcellularLocation>
</comment>
<proteinExistence type="predicted"/>
<dbReference type="InterPro" id="IPR017937">
    <property type="entry name" value="Thioredoxin_CS"/>
</dbReference>
<dbReference type="InterPro" id="IPR050553">
    <property type="entry name" value="Thioredoxin_ResA/DsbE_sf"/>
</dbReference>
<name>A0A1H2UNU2_THIRO</name>
<dbReference type="Pfam" id="PF08534">
    <property type="entry name" value="Redoxin"/>
    <property type="match status" value="1"/>
</dbReference>
<keyword evidence="4" id="KW-1133">Transmembrane helix</keyword>
<dbReference type="OrthoDB" id="9788279at2"/>
<dbReference type="RefSeq" id="WP_093029852.1">
    <property type="nucleotide sequence ID" value="NZ_FNNZ01000005.1"/>
</dbReference>